<dbReference type="AlphaFoldDB" id="A0A1A8VZ46"/>
<dbReference type="RefSeq" id="XP_028861209.1">
    <property type="nucleotide sequence ID" value="XM_029004529.1"/>
</dbReference>
<reference evidence="2 4" key="3">
    <citation type="submission" date="2016-06" db="EMBL/GenBank/DDBJ databases">
        <authorList>
            <consortium name="Pathogen Informatics"/>
        </authorList>
    </citation>
    <scope>NUCLEOTIDE SEQUENCE [LARGE SCALE GENOMIC DNA]</scope>
</reference>
<evidence type="ECO:0000313" key="1">
    <source>
        <dbReference type="EMBL" id="SBS84648.1"/>
    </source>
</evidence>
<dbReference type="GeneID" id="39868345"/>
<dbReference type="VEuPathDB" id="PlasmoDB:PmUG01_08036300"/>
<protein>
    <submittedName>
        <fullName evidence="1">Uncharacterized protein</fullName>
    </submittedName>
</protein>
<name>A0A1A8VZ46_PLAMA</name>
<dbReference type="EMBL" id="FLQW01000567">
    <property type="protein sequence ID" value="SBS84648.1"/>
    <property type="molecule type" value="Genomic_DNA"/>
</dbReference>
<dbReference type="EMBL" id="LT594629">
    <property type="protein sequence ID" value="SCN12238.1"/>
    <property type="molecule type" value="Genomic_DNA"/>
</dbReference>
<evidence type="ECO:0000313" key="4">
    <source>
        <dbReference type="Proteomes" id="UP000219813"/>
    </source>
</evidence>
<dbReference type="OMA" id="LMLREME"/>
<dbReference type="Proteomes" id="UP000078597">
    <property type="component" value="Unassembled WGS sequence"/>
</dbReference>
<dbReference type="Proteomes" id="UP000219813">
    <property type="component" value="Chromosome 8"/>
</dbReference>
<sequence length="452" mass="53439">MIISQRKKDLEIGTFEKEIHEELERVYKSEKFYKYANEENFEKFAYEGKEDITDYKIFYDSITTQSKDRKNNSGIIYNSINSIRSFKNFIGKEIPIQKEPHYNIIPANVKIKLISVKRHGSYAHGTYCTYCALSTYHTNCTYCIHCNSYNCGKGVVARIDEIRNTLSCIKNSLHAKKKLKKKKENVHTMVDIDSINLLSNLDRVRNKLGKIIKFVEVSDENFCDNMRYYKYIYNCFTKSGEMNIFDIIRMMKKNEKSTELLTNKMIVINYNSVLSLRKTNMYKNFKDIVYKADMYESLFYKKCFNKNENVASILLSFFLFLNLCLNENMYKRIMNYIYLLNFELKKCVEYLESRKKDIRTLHILFTYVKSLTLGINYNDISLFIENIFRINLNENNEKLLKIYKKLLNNEISISIISKEANKINSTIQMMNHNLGKSAKVIKSVLHSTTYKL</sequence>
<reference evidence="1" key="1">
    <citation type="submission" date="2016-05" db="EMBL/GenBank/DDBJ databases">
        <authorList>
            <person name="Lavstsen T."/>
            <person name="Jespersen J.S."/>
        </authorList>
    </citation>
    <scope>NUCLEOTIDE SEQUENCE [LARGE SCALE GENOMIC DNA]</scope>
</reference>
<organism evidence="1 3">
    <name type="scientific">Plasmodium malariae</name>
    <dbReference type="NCBI Taxonomy" id="5858"/>
    <lineage>
        <taxon>Eukaryota</taxon>
        <taxon>Sar</taxon>
        <taxon>Alveolata</taxon>
        <taxon>Apicomplexa</taxon>
        <taxon>Aconoidasida</taxon>
        <taxon>Haemosporida</taxon>
        <taxon>Plasmodiidae</taxon>
        <taxon>Plasmodium</taxon>
        <taxon>Plasmodium (Plasmodium)</taxon>
    </lineage>
</organism>
<gene>
    <name evidence="2" type="primary">PmUG01_08036300</name>
    <name evidence="1" type="ORF">PMALA_010380</name>
    <name evidence="2" type="ORF">PMUG01_08036300</name>
</gene>
<evidence type="ECO:0000313" key="2">
    <source>
        <dbReference type="EMBL" id="SCN12238.1"/>
    </source>
</evidence>
<keyword evidence="4" id="KW-1185">Reference proteome</keyword>
<evidence type="ECO:0000313" key="3">
    <source>
        <dbReference type="Proteomes" id="UP000078597"/>
    </source>
</evidence>
<dbReference type="OrthoDB" id="380041at2759"/>
<accession>A0A1A8VZ46</accession>
<proteinExistence type="predicted"/>
<dbReference type="KEGG" id="pmal:PMUG01_08036300"/>
<reference evidence="3" key="2">
    <citation type="submission" date="2016-05" db="EMBL/GenBank/DDBJ databases">
        <authorList>
            <person name="Naeem Raeece"/>
        </authorList>
    </citation>
    <scope>NUCLEOTIDE SEQUENCE [LARGE SCALE GENOMIC DNA]</scope>
</reference>